<feature type="region of interest" description="Disordered" evidence="1">
    <location>
        <begin position="19"/>
        <end position="66"/>
    </location>
</feature>
<feature type="compositionally biased region" description="Polar residues" evidence="1">
    <location>
        <begin position="23"/>
        <end position="38"/>
    </location>
</feature>
<organism evidence="2 3">
    <name type="scientific">Parasponia andersonii</name>
    <name type="common">Sponia andersonii</name>
    <dbReference type="NCBI Taxonomy" id="3476"/>
    <lineage>
        <taxon>Eukaryota</taxon>
        <taxon>Viridiplantae</taxon>
        <taxon>Streptophyta</taxon>
        <taxon>Embryophyta</taxon>
        <taxon>Tracheophyta</taxon>
        <taxon>Spermatophyta</taxon>
        <taxon>Magnoliopsida</taxon>
        <taxon>eudicotyledons</taxon>
        <taxon>Gunneridae</taxon>
        <taxon>Pentapetalae</taxon>
        <taxon>rosids</taxon>
        <taxon>fabids</taxon>
        <taxon>Rosales</taxon>
        <taxon>Cannabaceae</taxon>
        <taxon>Parasponia</taxon>
    </lineage>
</organism>
<evidence type="ECO:0000313" key="3">
    <source>
        <dbReference type="Proteomes" id="UP000237105"/>
    </source>
</evidence>
<dbReference type="EMBL" id="JXTB01000157">
    <property type="protein sequence ID" value="PON57632.1"/>
    <property type="molecule type" value="Genomic_DNA"/>
</dbReference>
<keyword evidence="3" id="KW-1185">Reference proteome</keyword>
<dbReference type="AlphaFoldDB" id="A0A2P5C998"/>
<comment type="caution">
    <text evidence="2">The sequence shown here is derived from an EMBL/GenBank/DDBJ whole genome shotgun (WGS) entry which is preliminary data.</text>
</comment>
<gene>
    <name evidence="2" type="ORF">PanWU01x14_171800</name>
</gene>
<proteinExistence type="predicted"/>
<name>A0A2P5C998_PARAD</name>
<accession>A0A2P5C998</accession>
<sequence>MSSDALEPEIPTLVAVQVRPYQEPTQGDKTGATTLTSQERPHSDGVPTTNGLLDGTSMTMKSDTNSTAEARIVQKLDSQILGQIFQKEFGLHLMTDSPKQKTWK</sequence>
<protein>
    <submittedName>
        <fullName evidence="2">Uncharacterized protein</fullName>
    </submittedName>
</protein>
<dbReference type="Proteomes" id="UP000237105">
    <property type="component" value="Unassembled WGS sequence"/>
</dbReference>
<evidence type="ECO:0000313" key="2">
    <source>
        <dbReference type="EMBL" id="PON57632.1"/>
    </source>
</evidence>
<evidence type="ECO:0000256" key="1">
    <source>
        <dbReference type="SAM" id="MobiDB-lite"/>
    </source>
</evidence>
<feature type="compositionally biased region" description="Polar residues" evidence="1">
    <location>
        <begin position="46"/>
        <end position="66"/>
    </location>
</feature>
<reference evidence="3" key="1">
    <citation type="submission" date="2016-06" db="EMBL/GenBank/DDBJ databases">
        <title>Parallel loss of symbiosis genes in relatives of nitrogen-fixing non-legume Parasponia.</title>
        <authorList>
            <person name="Van Velzen R."/>
            <person name="Holmer R."/>
            <person name="Bu F."/>
            <person name="Rutten L."/>
            <person name="Van Zeijl A."/>
            <person name="Liu W."/>
            <person name="Santuari L."/>
            <person name="Cao Q."/>
            <person name="Sharma T."/>
            <person name="Shen D."/>
            <person name="Roswanjaya Y."/>
            <person name="Wardhani T."/>
            <person name="Kalhor M.S."/>
            <person name="Jansen J."/>
            <person name="Van den Hoogen J."/>
            <person name="Gungor B."/>
            <person name="Hartog M."/>
            <person name="Hontelez J."/>
            <person name="Verver J."/>
            <person name="Yang W.-C."/>
            <person name="Schijlen E."/>
            <person name="Repin R."/>
            <person name="Schilthuizen M."/>
            <person name="Schranz E."/>
            <person name="Heidstra R."/>
            <person name="Miyata K."/>
            <person name="Fedorova E."/>
            <person name="Kohlen W."/>
            <person name="Bisseling T."/>
            <person name="Smit S."/>
            <person name="Geurts R."/>
        </authorList>
    </citation>
    <scope>NUCLEOTIDE SEQUENCE [LARGE SCALE GENOMIC DNA]</scope>
    <source>
        <strain evidence="3">cv. WU1-14</strain>
    </source>
</reference>